<evidence type="ECO:0000256" key="3">
    <source>
        <dbReference type="ARBA" id="ARBA00008684"/>
    </source>
</evidence>
<dbReference type="SMART" id="SM00220">
    <property type="entry name" value="S_TKc"/>
    <property type="match status" value="1"/>
</dbReference>
<dbReference type="InterPro" id="IPR013210">
    <property type="entry name" value="LRR_N_plant-typ"/>
</dbReference>
<proteinExistence type="inferred from homology"/>
<dbReference type="FunFam" id="3.80.10.10:FF:000288">
    <property type="entry name" value="LRR receptor-like serine/threonine-protein kinase EFR"/>
    <property type="match status" value="1"/>
</dbReference>
<keyword evidence="18 26" id="KW-0675">Receptor</keyword>
<feature type="domain" description="Protein kinase" evidence="25">
    <location>
        <begin position="676"/>
        <end position="991"/>
    </location>
</feature>
<keyword evidence="6" id="KW-0723">Serine/threonine-protein kinase</keyword>
<dbReference type="FunFam" id="3.30.200.20:FF:000432">
    <property type="entry name" value="LRR receptor-like serine/threonine-protein kinase EFR"/>
    <property type="match status" value="1"/>
</dbReference>
<dbReference type="AlphaFoldDB" id="A0A445L418"/>
<keyword evidence="12" id="KW-0677">Repeat</keyword>
<keyword evidence="5" id="KW-1003">Cell membrane</keyword>
<feature type="chain" id="PRO_5019154483" description="non-specific serine/threonine protein kinase" evidence="24">
    <location>
        <begin position="24"/>
        <end position="993"/>
    </location>
</feature>
<dbReference type="PANTHER" id="PTHR27008:SF605">
    <property type="entry name" value="PROTEIN KINASE DOMAIN-CONTAINING PROTEIN"/>
    <property type="match status" value="1"/>
</dbReference>
<dbReference type="Pfam" id="PF23598">
    <property type="entry name" value="LRR_14"/>
    <property type="match status" value="1"/>
</dbReference>
<dbReference type="GO" id="GO:0004674">
    <property type="term" value="F:protein serine/threonine kinase activity"/>
    <property type="evidence" value="ECO:0007669"/>
    <property type="project" value="UniProtKB-KW"/>
</dbReference>
<dbReference type="PROSITE" id="PS51450">
    <property type="entry name" value="LRR"/>
    <property type="match status" value="1"/>
</dbReference>
<keyword evidence="9" id="KW-0808">Transferase</keyword>
<accession>A0A445L418</accession>
<evidence type="ECO:0000256" key="7">
    <source>
        <dbReference type="ARBA" id="ARBA00022553"/>
    </source>
</evidence>
<dbReference type="Pfam" id="PF00560">
    <property type="entry name" value="LRR_1"/>
    <property type="match status" value="6"/>
</dbReference>
<dbReference type="InterPro" id="IPR001245">
    <property type="entry name" value="Ser-Thr/Tyr_kinase_cat_dom"/>
</dbReference>
<dbReference type="SUPFAM" id="SSF52058">
    <property type="entry name" value="L domain-like"/>
    <property type="match status" value="2"/>
</dbReference>
<evidence type="ECO:0000256" key="4">
    <source>
        <dbReference type="ARBA" id="ARBA00012513"/>
    </source>
</evidence>
<keyword evidence="13 22" id="KW-0547">Nucleotide-binding</keyword>
<dbReference type="Pfam" id="PF08263">
    <property type="entry name" value="LRRNT_2"/>
    <property type="match status" value="1"/>
</dbReference>
<dbReference type="Gene3D" id="3.30.200.20">
    <property type="entry name" value="Phosphorylase Kinase, domain 1"/>
    <property type="match status" value="1"/>
</dbReference>
<feature type="signal peptide" evidence="24">
    <location>
        <begin position="1"/>
        <end position="23"/>
    </location>
</feature>
<keyword evidence="15 22" id="KW-0067">ATP-binding</keyword>
<comment type="catalytic activity">
    <reaction evidence="20">
        <text>L-threonyl-[protein] + ATP = O-phospho-L-threonyl-[protein] + ADP + H(+)</text>
        <dbReference type="Rhea" id="RHEA:46608"/>
        <dbReference type="Rhea" id="RHEA-COMP:11060"/>
        <dbReference type="Rhea" id="RHEA-COMP:11605"/>
        <dbReference type="ChEBI" id="CHEBI:15378"/>
        <dbReference type="ChEBI" id="CHEBI:30013"/>
        <dbReference type="ChEBI" id="CHEBI:30616"/>
        <dbReference type="ChEBI" id="CHEBI:61977"/>
        <dbReference type="ChEBI" id="CHEBI:456216"/>
        <dbReference type="EC" id="2.7.11.1"/>
    </reaction>
</comment>
<keyword evidence="7" id="KW-0597">Phosphoprotein</keyword>
<evidence type="ECO:0000256" key="22">
    <source>
        <dbReference type="PROSITE-ProRule" id="PRU10141"/>
    </source>
</evidence>
<evidence type="ECO:0000256" key="10">
    <source>
        <dbReference type="ARBA" id="ARBA00022692"/>
    </source>
</evidence>
<evidence type="ECO:0000256" key="16">
    <source>
        <dbReference type="ARBA" id="ARBA00022989"/>
    </source>
</evidence>
<comment type="catalytic activity">
    <reaction evidence="21">
        <text>L-seryl-[protein] + ATP = O-phospho-L-seryl-[protein] + ADP + H(+)</text>
        <dbReference type="Rhea" id="RHEA:17989"/>
        <dbReference type="Rhea" id="RHEA-COMP:9863"/>
        <dbReference type="Rhea" id="RHEA-COMP:11604"/>
        <dbReference type="ChEBI" id="CHEBI:15378"/>
        <dbReference type="ChEBI" id="CHEBI:29999"/>
        <dbReference type="ChEBI" id="CHEBI:30616"/>
        <dbReference type="ChEBI" id="CHEBI:83421"/>
        <dbReference type="ChEBI" id="CHEBI:456216"/>
        <dbReference type="EC" id="2.7.11.1"/>
    </reaction>
</comment>
<dbReference type="EMBL" id="QZWG01000004">
    <property type="protein sequence ID" value="RZC17927.1"/>
    <property type="molecule type" value="Genomic_DNA"/>
</dbReference>
<dbReference type="Gene3D" id="3.80.10.10">
    <property type="entry name" value="Ribonuclease Inhibitor"/>
    <property type="match status" value="3"/>
</dbReference>
<evidence type="ECO:0000256" key="14">
    <source>
        <dbReference type="ARBA" id="ARBA00022777"/>
    </source>
</evidence>
<evidence type="ECO:0000256" key="1">
    <source>
        <dbReference type="ARBA" id="ARBA00004162"/>
    </source>
</evidence>
<dbReference type="EC" id="2.7.11.1" evidence="4"/>
<dbReference type="Gene3D" id="1.10.510.10">
    <property type="entry name" value="Transferase(Phosphotransferase) domain 1"/>
    <property type="match status" value="1"/>
</dbReference>
<dbReference type="InterPro" id="IPR003591">
    <property type="entry name" value="Leu-rich_rpt_typical-subtyp"/>
</dbReference>
<dbReference type="Proteomes" id="UP000289340">
    <property type="component" value="Chromosome 4"/>
</dbReference>
<dbReference type="SMART" id="SM00365">
    <property type="entry name" value="LRR_SD22"/>
    <property type="match status" value="6"/>
</dbReference>
<name>A0A445L418_GLYSO</name>
<dbReference type="InterPro" id="IPR001611">
    <property type="entry name" value="Leu-rich_rpt"/>
</dbReference>
<keyword evidence="19" id="KW-0325">Glycoprotein</keyword>
<feature type="transmembrane region" description="Helical" evidence="23">
    <location>
        <begin position="617"/>
        <end position="641"/>
    </location>
</feature>
<dbReference type="SMART" id="SM00369">
    <property type="entry name" value="LRR_TYP"/>
    <property type="match status" value="8"/>
</dbReference>
<keyword evidence="11 24" id="KW-0732">Signal</keyword>
<dbReference type="InterPro" id="IPR011009">
    <property type="entry name" value="Kinase-like_dom_sf"/>
</dbReference>
<dbReference type="PROSITE" id="PS00108">
    <property type="entry name" value="PROTEIN_KINASE_ST"/>
    <property type="match status" value="1"/>
</dbReference>
<protein>
    <recommendedName>
        <fullName evidence="4">non-specific serine/threonine protein kinase</fullName>
        <ecNumber evidence="4">2.7.11.1</ecNumber>
    </recommendedName>
</protein>
<dbReference type="InterPro" id="IPR055414">
    <property type="entry name" value="LRR_R13L4/SHOC2-like"/>
</dbReference>
<dbReference type="GO" id="GO:0005886">
    <property type="term" value="C:plasma membrane"/>
    <property type="evidence" value="ECO:0007669"/>
    <property type="project" value="UniProtKB-SubCell"/>
</dbReference>
<comment type="caution">
    <text evidence="26">The sequence shown here is derived from an EMBL/GenBank/DDBJ whole genome shotgun (WGS) entry which is preliminary data.</text>
</comment>
<keyword evidence="10 23" id="KW-0812">Transmembrane</keyword>
<evidence type="ECO:0000256" key="24">
    <source>
        <dbReference type="SAM" id="SignalP"/>
    </source>
</evidence>
<dbReference type="InterPro" id="IPR051809">
    <property type="entry name" value="Plant_receptor-like_S/T_kinase"/>
</dbReference>
<sequence length="993" mass="108981">MIYNIRHILLLFFLLHNFHDILCNNDTDKDVLLSFKSQVSDPKNVLSGWSSDSNHCTWYGVTCSKVGKRVQSLTLPGLALSGKLPARLSNLTYLHSLDLSNNYFHGQIPLEFGHLLLLNVIELPYNNLSGTLPPQLGNLHRLQILDFSVNNLTGKIPPSFGNLSSLKKFSLARNGLGGEIPTELGNLHNLSTLQLSENNFSGEFPSSIFNISSLVFLSVTSNNLSGKLTQNFGTDLPNIENLFLASNRFEGVIPNSISNASHLQYIDLAHNKFHGSIPLFHNLKNLTKLILGNNFFTSTTSLNSKFFESLRNSTMLQILMINDNHLTGGLPSSVANLSGNLQQFCVANNLLAGTLPQGMEKFKNLISLSFENNSFTGELPSEIGALHNLERLAIYSNRLSGEIPDIFGNFTNMFFLAMGNNQFSGRIYPSIGQCKRLTFLDLGMNRLGGSIPEEIFQLSGLTALYLEGNSLHGSLPHEVKIMTQLETMVLSGNQLSGNISKEIEGLSSLKWLLMAGNKFNGSIPTNLGNLASLETLDLSSNNLTGPIPQSLEKLQYIQTLNLSFNHLEGEVPMKGVFMNLTKFDLRGNNQLCSLNKEIVQNLGVLLCVVGKKKRNSLLHIILPVVGATALFISMLVVFCTIKKKRKETKISASLTPLRGLPQNISYADILIATNNFAAENLIGKGGFGSVYKGAFRFSTGETATLAVKVLDLQQSKASQSFSSECQALKNVRHRNLVKVITSCSSLDYKGEEFKALVMEFMPNGNLDVSLYPEDVESGSSLTLLQRLNIAIDVASAMDYLHHDCNPPVVHCDMKPANVLLDENMVAHVADFGLARFLSQSTSEMQSSTLGLKGSIGYIAPEYGLGAKASTRGDVYSFGILLLEMFTAKRPTDEIFKEGLSLSKFVSAMDENEVLKVADRSLIVDYEYSTQSSITGDQSSGIGSNTHWIRKAEECIAGVIRVGLCCTAQEPKDRWSMREAITKLQAIKHSMLAL</sequence>
<keyword evidence="27" id="KW-1185">Reference proteome</keyword>
<reference evidence="26 27" key="1">
    <citation type="submission" date="2018-09" db="EMBL/GenBank/DDBJ databases">
        <title>A high-quality reference genome of wild soybean provides a powerful tool to mine soybean genomes.</title>
        <authorList>
            <person name="Xie M."/>
            <person name="Chung C.Y.L."/>
            <person name="Li M.-W."/>
            <person name="Wong F.-L."/>
            <person name="Chan T.-F."/>
            <person name="Lam H.-M."/>
        </authorList>
    </citation>
    <scope>NUCLEOTIDE SEQUENCE [LARGE SCALE GENOMIC DNA]</scope>
    <source>
        <strain evidence="27">cv. W05</strain>
        <tissue evidence="26">Hypocotyl of etiolated seedlings</tissue>
    </source>
</reference>
<dbReference type="FunFam" id="3.80.10.10:FF:001158">
    <property type="entry name" value="Leucine-rich repeat protein kinase family protein"/>
    <property type="match status" value="1"/>
</dbReference>
<evidence type="ECO:0000256" key="8">
    <source>
        <dbReference type="ARBA" id="ARBA00022614"/>
    </source>
</evidence>
<dbReference type="SUPFAM" id="SSF56112">
    <property type="entry name" value="Protein kinase-like (PK-like)"/>
    <property type="match status" value="1"/>
</dbReference>
<feature type="binding site" evidence="22">
    <location>
        <position position="708"/>
    </location>
    <ligand>
        <name>ATP</name>
        <dbReference type="ChEBI" id="CHEBI:30616"/>
    </ligand>
</feature>
<evidence type="ECO:0000256" key="15">
    <source>
        <dbReference type="ARBA" id="ARBA00022840"/>
    </source>
</evidence>
<dbReference type="InterPro" id="IPR000719">
    <property type="entry name" value="Prot_kinase_dom"/>
</dbReference>
<evidence type="ECO:0000256" key="12">
    <source>
        <dbReference type="ARBA" id="ARBA00022737"/>
    </source>
</evidence>
<keyword evidence="8" id="KW-0433">Leucine-rich repeat</keyword>
<evidence type="ECO:0000256" key="20">
    <source>
        <dbReference type="ARBA" id="ARBA00047899"/>
    </source>
</evidence>
<evidence type="ECO:0000256" key="23">
    <source>
        <dbReference type="SAM" id="Phobius"/>
    </source>
</evidence>
<evidence type="ECO:0000256" key="18">
    <source>
        <dbReference type="ARBA" id="ARBA00023170"/>
    </source>
</evidence>
<comment type="similarity">
    <text evidence="3">Belongs to the protein kinase superfamily. Ser/Thr protein kinase family.</text>
</comment>
<keyword evidence="16 23" id="KW-1133">Transmembrane helix</keyword>
<organism evidence="26 27">
    <name type="scientific">Glycine soja</name>
    <name type="common">Wild soybean</name>
    <dbReference type="NCBI Taxonomy" id="3848"/>
    <lineage>
        <taxon>Eukaryota</taxon>
        <taxon>Viridiplantae</taxon>
        <taxon>Streptophyta</taxon>
        <taxon>Embryophyta</taxon>
        <taxon>Tracheophyta</taxon>
        <taxon>Spermatophyta</taxon>
        <taxon>Magnoliopsida</taxon>
        <taxon>eudicotyledons</taxon>
        <taxon>Gunneridae</taxon>
        <taxon>Pentapetalae</taxon>
        <taxon>rosids</taxon>
        <taxon>fabids</taxon>
        <taxon>Fabales</taxon>
        <taxon>Fabaceae</taxon>
        <taxon>Papilionoideae</taxon>
        <taxon>50 kb inversion clade</taxon>
        <taxon>NPAAA clade</taxon>
        <taxon>indigoferoid/millettioid clade</taxon>
        <taxon>Phaseoleae</taxon>
        <taxon>Glycine</taxon>
        <taxon>Glycine subgen. Soja</taxon>
    </lineage>
</organism>
<evidence type="ECO:0000256" key="19">
    <source>
        <dbReference type="ARBA" id="ARBA00023180"/>
    </source>
</evidence>
<evidence type="ECO:0000256" key="21">
    <source>
        <dbReference type="ARBA" id="ARBA00048679"/>
    </source>
</evidence>
<evidence type="ECO:0000256" key="17">
    <source>
        <dbReference type="ARBA" id="ARBA00023136"/>
    </source>
</evidence>
<gene>
    <name evidence="26" type="ORF">D0Y65_010570</name>
</gene>
<evidence type="ECO:0000256" key="11">
    <source>
        <dbReference type="ARBA" id="ARBA00022729"/>
    </source>
</evidence>
<dbReference type="Pfam" id="PF07714">
    <property type="entry name" value="PK_Tyr_Ser-Thr"/>
    <property type="match status" value="1"/>
</dbReference>
<evidence type="ECO:0000256" key="5">
    <source>
        <dbReference type="ARBA" id="ARBA00022475"/>
    </source>
</evidence>
<keyword evidence="14 26" id="KW-0418">Kinase</keyword>
<evidence type="ECO:0000256" key="2">
    <source>
        <dbReference type="ARBA" id="ARBA00004479"/>
    </source>
</evidence>
<dbReference type="InterPro" id="IPR008271">
    <property type="entry name" value="Ser/Thr_kinase_AS"/>
</dbReference>
<evidence type="ECO:0000313" key="27">
    <source>
        <dbReference type="Proteomes" id="UP000289340"/>
    </source>
</evidence>
<comment type="subcellular location">
    <subcellularLocation>
        <location evidence="1">Cell membrane</location>
        <topology evidence="1">Single-pass membrane protein</topology>
    </subcellularLocation>
    <subcellularLocation>
        <location evidence="2">Membrane</location>
        <topology evidence="2">Single-pass type I membrane protein</topology>
    </subcellularLocation>
</comment>
<evidence type="ECO:0000259" key="25">
    <source>
        <dbReference type="PROSITE" id="PS50011"/>
    </source>
</evidence>
<dbReference type="FunFam" id="3.80.10.10:FF:000129">
    <property type="entry name" value="Leucine-rich repeat receptor-like kinase"/>
    <property type="match status" value="1"/>
</dbReference>
<dbReference type="FunFam" id="1.10.510.10:FF:000358">
    <property type="entry name" value="Putative leucine-rich repeat receptor-like serine/threonine-protein kinase"/>
    <property type="match status" value="1"/>
</dbReference>
<dbReference type="GO" id="GO:0005524">
    <property type="term" value="F:ATP binding"/>
    <property type="evidence" value="ECO:0007669"/>
    <property type="project" value="UniProtKB-UniRule"/>
</dbReference>
<dbReference type="InterPro" id="IPR032675">
    <property type="entry name" value="LRR_dom_sf"/>
</dbReference>
<dbReference type="PANTHER" id="PTHR27008">
    <property type="entry name" value="OS04G0122200 PROTEIN"/>
    <property type="match status" value="1"/>
</dbReference>
<keyword evidence="17 23" id="KW-0472">Membrane</keyword>
<evidence type="ECO:0000256" key="9">
    <source>
        <dbReference type="ARBA" id="ARBA00022679"/>
    </source>
</evidence>
<dbReference type="InterPro" id="IPR017441">
    <property type="entry name" value="Protein_kinase_ATP_BS"/>
</dbReference>
<evidence type="ECO:0000256" key="6">
    <source>
        <dbReference type="ARBA" id="ARBA00022527"/>
    </source>
</evidence>
<dbReference type="PROSITE" id="PS00107">
    <property type="entry name" value="PROTEIN_KINASE_ATP"/>
    <property type="match status" value="1"/>
</dbReference>
<evidence type="ECO:0000313" key="26">
    <source>
        <dbReference type="EMBL" id="RZC17927.1"/>
    </source>
</evidence>
<dbReference type="PROSITE" id="PS50011">
    <property type="entry name" value="PROTEIN_KINASE_DOM"/>
    <property type="match status" value="1"/>
</dbReference>
<evidence type="ECO:0000256" key="13">
    <source>
        <dbReference type="ARBA" id="ARBA00022741"/>
    </source>
</evidence>
<dbReference type="SMR" id="A0A445L418"/>